<feature type="non-terminal residue" evidence="1">
    <location>
        <position position="1"/>
    </location>
</feature>
<evidence type="ECO:0000313" key="2">
    <source>
        <dbReference type="Proteomes" id="UP000541444"/>
    </source>
</evidence>
<dbReference type="EMBL" id="JACGCM010002660">
    <property type="protein sequence ID" value="KAF6137199.1"/>
    <property type="molecule type" value="Genomic_DNA"/>
</dbReference>
<protein>
    <submittedName>
        <fullName evidence="1">Uncharacterized protein</fullName>
    </submittedName>
</protein>
<evidence type="ECO:0000313" key="1">
    <source>
        <dbReference type="EMBL" id="KAF6137199.1"/>
    </source>
</evidence>
<gene>
    <name evidence="1" type="ORF">GIB67_030963</name>
</gene>
<organism evidence="1 2">
    <name type="scientific">Kingdonia uniflora</name>
    <dbReference type="NCBI Taxonomy" id="39325"/>
    <lineage>
        <taxon>Eukaryota</taxon>
        <taxon>Viridiplantae</taxon>
        <taxon>Streptophyta</taxon>
        <taxon>Embryophyta</taxon>
        <taxon>Tracheophyta</taxon>
        <taxon>Spermatophyta</taxon>
        <taxon>Magnoliopsida</taxon>
        <taxon>Ranunculales</taxon>
        <taxon>Circaeasteraceae</taxon>
        <taxon>Kingdonia</taxon>
    </lineage>
</organism>
<proteinExistence type="predicted"/>
<reference evidence="1 2" key="1">
    <citation type="journal article" date="2020" name="IScience">
        <title>Genome Sequencing of the Endangered Kingdonia uniflora (Circaeasteraceae, Ranunculales) Reveals Potential Mechanisms of Evolutionary Specialization.</title>
        <authorList>
            <person name="Sun Y."/>
            <person name="Deng T."/>
            <person name="Zhang A."/>
            <person name="Moore M.J."/>
            <person name="Landis J.B."/>
            <person name="Lin N."/>
            <person name="Zhang H."/>
            <person name="Zhang X."/>
            <person name="Huang J."/>
            <person name="Zhang X."/>
            <person name="Sun H."/>
            <person name="Wang H."/>
        </authorList>
    </citation>
    <scope>NUCLEOTIDE SEQUENCE [LARGE SCALE GENOMIC DNA]</scope>
    <source>
        <strain evidence="1">TB1705</strain>
        <tissue evidence="1">Leaf</tissue>
    </source>
</reference>
<sequence>MREINLDAFLLQGRSDSIQTSILRKFSFVSIRCDRVLLRCLTKAKAYFARVEGHHTFPLQIAFQPGTPLANVDSGGFHSWIAT</sequence>
<accession>A0A7J7L3P8</accession>
<dbReference type="Proteomes" id="UP000541444">
    <property type="component" value="Unassembled WGS sequence"/>
</dbReference>
<name>A0A7J7L3P8_9MAGN</name>
<dbReference type="AlphaFoldDB" id="A0A7J7L3P8"/>
<comment type="caution">
    <text evidence="1">The sequence shown here is derived from an EMBL/GenBank/DDBJ whole genome shotgun (WGS) entry which is preliminary data.</text>
</comment>
<keyword evidence="2" id="KW-1185">Reference proteome</keyword>